<evidence type="ECO:0000256" key="5">
    <source>
        <dbReference type="ARBA" id="ARBA00023136"/>
    </source>
</evidence>
<dbReference type="InterPro" id="IPR050250">
    <property type="entry name" value="Macrolide_Exporter_MacB"/>
</dbReference>
<feature type="transmembrane region" description="Helical" evidence="7">
    <location>
        <begin position="243"/>
        <end position="271"/>
    </location>
</feature>
<evidence type="ECO:0000256" key="4">
    <source>
        <dbReference type="ARBA" id="ARBA00022989"/>
    </source>
</evidence>
<evidence type="ECO:0000256" key="2">
    <source>
        <dbReference type="ARBA" id="ARBA00022475"/>
    </source>
</evidence>
<comment type="similarity">
    <text evidence="6">Belongs to the ABC-4 integral membrane protein family.</text>
</comment>
<keyword evidence="4 7" id="KW-1133">Transmembrane helix</keyword>
<dbReference type="Proteomes" id="UP001596507">
    <property type="component" value="Unassembled WGS sequence"/>
</dbReference>
<proteinExistence type="inferred from homology"/>
<comment type="subcellular location">
    <subcellularLocation>
        <location evidence="1">Cell membrane</location>
        <topology evidence="1">Multi-pass membrane protein</topology>
    </subcellularLocation>
</comment>
<dbReference type="RefSeq" id="WP_262872756.1">
    <property type="nucleotide sequence ID" value="NZ_BAABKW010000018.1"/>
</dbReference>
<feature type="transmembrane region" description="Helical" evidence="7">
    <location>
        <begin position="481"/>
        <end position="499"/>
    </location>
</feature>
<dbReference type="PANTHER" id="PTHR30572:SF4">
    <property type="entry name" value="ABC TRANSPORTER PERMEASE YTRF"/>
    <property type="match status" value="1"/>
</dbReference>
<reference evidence="10" key="1">
    <citation type="journal article" date="2019" name="Int. J. Syst. Evol. Microbiol.">
        <title>The Global Catalogue of Microorganisms (GCM) 10K type strain sequencing project: providing services to taxonomists for standard genome sequencing and annotation.</title>
        <authorList>
            <consortium name="The Broad Institute Genomics Platform"/>
            <consortium name="The Broad Institute Genome Sequencing Center for Infectious Disease"/>
            <person name="Wu L."/>
            <person name="Ma J."/>
        </authorList>
    </citation>
    <scope>NUCLEOTIDE SEQUENCE [LARGE SCALE GENOMIC DNA]</scope>
    <source>
        <strain evidence="10">CGMCC 1.15772</strain>
    </source>
</reference>
<name>A0ABW2HD49_9MICO</name>
<evidence type="ECO:0000256" key="1">
    <source>
        <dbReference type="ARBA" id="ARBA00004651"/>
    </source>
</evidence>
<evidence type="ECO:0000259" key="8">
    <source>
        <dbReference type="Pfam" id="PF02687"/>
    </source>
</evidence>
<feature type="transmembrane region" description="Helical" evidence="7">
    <location>
        <begin position="770"/>
        <end position="793"/>
    </location>
</feature>
<evidence type="ECO:0000256" key="3">
    <source>
        <dbReference type="ARBA" id="ARBA00022692"/>
    </source>
</evidence>
<keyword evidence="2" id="KW-1003">Cell membrane</keyword>
<feature type="domain" description="ABC3 transporter permease C-terminal" evidence="8">
    <location>
        <begin position="255"/>
        <end position="370"/>
    </location>
</feature>
<dbReference type="PANTHER" id="PTHR30572">
    <property type="entry name" value="MEMBRANE COMPONENT OF TRANSPORTER-RELATED"/>
    <property type="match status" value="1"/>
</dbReference>
<keyword evidence="10" id="KW-1185">Reference proteome</keyword>
<dbReference type="InterPro" id="IPR003838">
    <property type="entry name" value="ABC3_permease_C"/>
</dbReference>
<evidence type="ECO:0000256" key="6">
    <source>
        <dbReference type="ARBA" id="ARBA00038076"/>
    </source>
</evidence>
<feature type="transmembrane region" description="Helical" evidence="7">
    <location>
        <begin position="434"/>
        <end position="460"/>
    </location>
</feature>
<dbReference type="Pfam" id="PF02687">
    <property type="entry name" value="FtsX"/>
    <property type="match status" value="1"/>
</dbReference>
<dbReference type="EMBL" id="JBHTBE010000001">
    <property type="protein sequence ID" value="MFC7267828.1"/>
    <property type="molecule type" value="Genomic_DNA"/>
</dbReference>
<accession>A0ABW2HD49</accession>
<keyword evidence="5 7" id="KW-0472">Membrane</keyword>
<protein>
    <submittedName>
        <fullName evidence="9">FtsX-like permease family protein</fullName>
    </submittedName>
</protein>
<feature type="transmembrane region" description="Helical" evidence="7">
    <location>
        <begin position="344"/>
        <end position="364"/>
    </location>
</feature>
<sequence>MTMYAVVATSAIATADDRVRTELGAMQAWVTPMGVADAGFWQAPSQPEWNGYPATAEGSTTIPDGTIASDPMASLPAGTESVLLTNASARVQTAAGTGVLAAWTGEAWDPRFSGVFDLVDGERPADSDEAMVTPAALERVGIRIGEDLVLADGGGSFRVSGTLDAARLTDDEAAIFLPSTADTRALVGGEYRWYLPELALSWADVQQLNGDGIVALSRDVLLDPPTEVRAEVRDSMQNQWASIWQTVLALAVGGAFAAYVVIMLAGAAFAVAARRQQRSLAVAASVGADRRDLRRTVLLQGTTLGALGGIAGVALGLAAAAAIMPVTANGSATVFWGFRVPWPGVAAILVFAVMVGTLSALLPARTVARTDALSALRGARRPRKPGAARPLWGSIVLLAGVGLTIASSLAMVAVNASDISWGSPLRYAPAYGIVVGPVLAQLGILLSGQWLLWVCSLVLARVGLAARLASRDAAANAGRTVPAFAAIAATVFIGVFAVATSSMTSAENARNWYYSAPLGSLSVAIWPGSGSTDGIIAPDDATAGAATAVALAEDAGAEHAAVISRQRNDVWAYPSAADVPDDLTLAMALMPERFLWDPQEQDSWSSMGQDPGNPLSVVEADDLSTALGVTLSAAQLTAYRAGAAIVTDHRFVTDGEIDLAAWQGADLYNGIPNNIWIPDPEFPLAEPAWQRDLAAIAVDAPLQPTAIAISPETAKELGISVVPERVIASFPTAPSTDDLDQLQAQAAAASSRSFGMDARLETGPPSDAAWMVPLLAAVAVLVLGASAVALGLARFERRPDDATLSAVGGTRGLRRRVGFWQGLIIAGLGMLAGAAAGILPPIGFALQSQGTQQLPDVPWAVLGAFCIGLPLAIAAVNALVPPRHPELTRRTAIT</sequence>
<organism evidence="9 10">
    <name type="scientific">Microbacterium fluvii</name>
    <dbReference type="NCBI Taxonomy" id="415215"/>
    <lineage>
        <taxon>Bacteria</taxon>
        <taxon>Bacillati</taxon>
        <taxon>Actinomycetota</taxon>
        <taxon>Actinomycetes</taxon>
        <taxon>Micrococcales</taxon>
        <taxon>Microbacteriaceae</taxon>
        <taxon>Microbacterium</taxon>
    </lineage>
</organism>
<comment type="caution">
    <text evidence="9">The sequence shown here is derived from an EMBL/GenBank/DDBJ whole genome shotgun (WGS) entry which is preliminary data.</text>
</comment>
<feature type="transmembrane region" description="Helical" evidence="7">
    <location>
        <begin position="859"/>
        <end position="880"/>
    </location>
</feature>
<evidence type="ECO:0000313" key="10">
    <source>
        <dbReference type="Proteomes" id="UP001596507"/>
    </source>
</evidence>
<gene>
    <name evidence="9" type="ORF">ACFQRL_02505</name>
</gene>
<feature type="transmembrane region" description="Helical" evidence="7">
    <location>
        <begin position="819"/>
        <end position="839"/>
    </location>
</feature>
<evidence type="ECO:0000313" key="9">
    <source>
        <dbReference type="EMBL" id="MFC7267828.1"/>
    </source>
</evidence>
<evidence type="ECO:0000256" key="7">
    <source>
        <dbReference type="SAM" id="Phobius"/>
    </source>
</evidence>
<keyword evidence="3 7" id="KW-0812">Transmembrane</keyword>
<feature type="transmembrane region" description="Helical" evidence="7">
    <location>
        <begin position="297"/>
        <end position="324"/>
    </location>
</feature>
<feature type="transmembrane region" description="Helical" evidence="7">
    <location>
        <begin position="391"/>
        <end position="414"/>
    </location>
</feature>